<name>A0AAW0FWI5_9APHY</name>
<comment type="caution">
    <text evidence="2">The sequence shown here is derived from an EMBL/GenBank/DDBJ whole genome shotgun (WGS) entry which is preliminary data.</text>
</comment>
<gene>
    <name evidence="2" type="ORF">QCA50_012494</name>
</gene>
<evidence type="ECO:0000256" key="1">
    <source>
        <dbReference type="SAM" id="MobiDB-lite"/>
    </source>
</evidence>
<feature type="compositionally biased region" description="Low complexity" evidence="1">
    <location>
        <begin position="42"/>
        <end position="52"/>
    </location>
</feature>
<accession>A0AAW0FWI5</accession>
<dbReference type="Proteomes" id="UP001385951">
    <property type="component" value="Unassembled WGS sequence"/>
</dbReference>
<protein>
    <submittedName>
        <fullName evidence="2">Uncharacterized protein</fullName>
    </submittedName>
</protein>
<proteinExistence type="predicted"/>
<dbReference type="EMBL" id="JASBNA010000025">
    <property type="protein sequence ID" value="KAK7684547.1"/>
    <property type="molecule type" value="Genomic_DNA"/>
</dbReference>
<reference evidence="2 3" key="1">
    <citation type="submission" date="2022-09" db="EMBL/GenBank/DDBJ databases">
        <authorList>
            <person name="Palmer J.M."/>
        </authorList>
    </citation>
    <scope>NUCLEOTIDE SEQUENCE [LARGE SCALE GENOMIC DNA]</scope>
    <source>
        <strain evidence="2 3">DSM 7382</strain>
    </source>
</reference>
<sequence length="173" mass="18802">MDFELRPQLPVGRTAADSLSIQPTQFIAASDDFSSTPDADGSGRPSSGQQSPVDEGWKAWTYCASGFVLETLSFVSSIFQAYYKIHPPFNKYSDGAITAVGPAALAQAAEDRRHRKRLNLLSPKSSANLHPSLITLIALVQGWSYKYKLLLSGGSFSCTSITSDSSINKEHRK</sequence>
<organism evidence="2 3">
    <name type="scientific">Cerrena zonata</name>
    <dbReference type="NCBI Taxonomy" id="2478898"/>
    <lineage>
        <taxon>Eukaryota</taxon>
        <taxon>Fungi</taxon>
        <taxon>Dikarya</taxon>
        <taxon>Basidiomycota</taxon>
        <taxon>Agaricomycotina</taxon>
        <taxon>Agaricomycetes</taxon>
        <taxon>Polyporales</taxon>
        <taxon>Cerrenaceae</taxon>
        <taxon>Cerrena</taxon>
    </lineage>
</organism>
<feature type="region of interest" description="Disordered" evidence="1">
    <location>
        <begin position="32"/>
        <end position="52"/>
    </location>
</feature>
<dbReference type="AlphaFoldDB" id="A0AAW0FWI5"/>
<evidence type="ECO:0000313" key="3">
    <source>
        <dbReference type="Proteomes" id="UP001385951"/>
    </source>
</evidence>
<evidence type="ECO:0000313" key="2">
    <source>
        <dbReference type="EMBL" id="KAK7684547.1"/>
    </source>
</evidence>
<keyword evidence="3" id="KW-1185">Reference proteome</keyword>